<keyword evidence="2" id="KW-1185">Reference proteome</keyword>
<comment type="caution">
    <text evidence="1">The sequence shown here is derived from an EMBL/GenBank/DDBJ whole genome shotgun (WGS) entry which is preliminary data.</text>
</comment>
<sequence length="281" mass="31497">MFPHSPPSRTEEQDPSPTECKEVGPESMATMDDVVVLSLGSPKKHPSPSPQKTRSPAPKSPKYKSPSPPPKSPPSETQVGFLNSRIYQLLASNASLATKITINEKILESLSTLHAMVNTLPKTFPKLMDREQELDLGDVVIAREDQESLHRLEKQVGDLYLNLNKILHSLLMTSRRNYNVKPTATETEHIKRLQTSSRIPPRPKTKSEKRGSIFQNMTLLEESDSSELPKCIQPIACSSKVFSISFESVPLAQPSTRSCEMYLKKENIFHQTPLKMPKIEV</sequence>
<gene>
    <name evidence="1" type="ORF">L6452_30793</name>
</gene>
<evidence type="ECO:0000313" key="1">
    <source>
        <dbReference type="EMBL" id="KAI3697697.1"/>
    </source>
</evidence>
<accession>A0ACB8ZIR0</accession>
<proteinExistence type="predicted"/>
<protein>
    <submittedName>
        <fullName evidence="1">Uncharacterized protein</fullName>
    </submittedName>
</protein>
<dbReference type="Proteomes" id="UP001055879">
    <property type="component" value="Linkage Group LG10"/>
</dbReference>
<reference evidence="2" key="1">
    <citation type="journal article" date="2022" name="Mol. Ecol. Resour.">
        <title>The genomes of chicory, endive, great burdock and yacon provide insights into Asteraceae palaeo-polyploidization history and plant inulin production.</title>
        <authorList>
            <person name="Fan W."/>
            <person name="Wang S."/>
            <person name="Wang H."/>
            <person name="Wang A."/>
            <person name="Jiang F."/>
            <person name="Liu H."/>
            <person name="Zhao H."/>
            <person name="Xu D."/>
            <person name="Zhang Y."/>
        </authorList>
    </citation>
    <scope>NUCLEOTIDE SEQUENCE [LARGE SCALE GENOMIC DNA]</scope>
    <source>
        <strain evidence="2">cv. Niubang</strain>
    </source>
</reference>
<organism evidence="1 2">
    <name type="scientific">Arctium lappa</name>
    <name type="common">Greater burdock</name>
    <name type="synonym">Lappa major</name>
    <dbReference type="NCBI Taxonomy" id="4217"/>
    <lineage>
        <taxon>Eukaryota</taxon>
        <taxon>Viridiplantae</taxon>
        <taxon>Streptophyta</taxon>
        <taxon>Embryophyta</taxon>
        <taxon>Tracheophyta</taxon>
        <taxon>Spermatophyta</taxon>
        <taxon>Magnoliopsida</taxon>
        <taxon>eudicotyledons</taxon>
        <taxon>Gunneridae</taxon>
        <taxon>Pentapetalae</taxon>
        <taxon>asterids</taxon>
        <taxon>campanulids</taxon>
        <taxon>Asterales</taxon>
        <taxon>Asteraceae</taxon>
        <taxon>Carduoideae</taxon>
        <taxon>Cardueae</taxon>
        <taxon>Arctiinae</taxon>
        <taxon>Arctium</taxon>
    </lineage>
</organism>
<name>A0ACB8ZIR0_ARCLA</name>
<dbReference type="EMBL" id="CM042056">
    <property type="protein sequence ID" value="KAI3697697.1"/>
    <property type="molecule type" value="Genomic_DNA"/>
</dbReference>
<evidence type="ECO:0000313" key="2">
    <source>
        <dbReference type="Proteomes" id="UP001055879"/>
    </source>
</evidence>
<reference evidence="1 2" key="2">
    <citation type="journal article" date="2022" name="Mol. Ecol. Resour.">
        <title>The genomes of chicory, endive, great burdock and yacon provide insights into Asteraceae paleo-polyploidization history and plant inulin production.</title>
        <authorList>
            <person name="Fan W."/>
            <person name="Wang S."/>
            <person name="Wang H."/>
            <person name="Wang A."/>
            <person name="Jiang F."/>
            <person name="Liu H."/>
            <person name="Zhao H."/>
            <person name="Xu D."/>
            <person name="Zhang Y."/>
        </authorList>
    </citation>
    <scope>NUCLEOTIDE SEQUENCE [LARGE SCALE GENOMIC DNA]</scope>
    <source>
        <strain evidence="2">cv. Niubang</strain>
    </source>
</reference>